<evidence type="ECO:0000313" key="2">
    <source>
        <dbReference type="Proteomes" id="UP001054821"/>
    </source>
</evidence>
<evidence type="ECO:0000313" key="1">
    <source>
        <dbReference type="EMBL" id="KAI5343683.1"/>
    </source>
</evidence>
<sequence>MCEAAFQLQNKEFYSKDLLDVKVYAVDNETKASLKGCKAENWFAESTDYRVFRNEYMRYKHYPSVAANTVEDGLYFVGPSIQASEIKNPQFTVQVVGLWKMVYDCEVLDMPRGMSSKCLILSGDVKYVSASTAVELLDMISRLNSSLVTNLHSRPRLDNAYTSCTHFETLDNQWIQQTSPLP</sequence>
<gene>
    <name evidence="1" type="ORF">L3X38_011559</name>
</gene>
<reference evidence="1 2" key="1">
    <citation type="journal article" date="2022" name="G3 (Bethesda)">
        <title>Whole-genome sequence and methylome profiling of the almond [Prunus dulcis (Mill.) D.A. Webb] cultivar 'Nonpareil'.</title>
        <authorList>
            <person name="D'Amico-Willman K.M."/>
            <person name="Ouma W.Z."/>
            <person name="Meulia T."/>
            <person name="Sideli G.M."/>
            <person name="Gradziel T.M."/>
            <person name="Fresnedo-Ramirez J."/>
        </authorList>
    </citation>
    <scope>NUCLEOTIDE SEQUENCE [LARGE SCALE GENOMIC DNA]</scope>
    <source>
        <strain evidence="1">Clone GOH B32 T37-40</strain>
    </source>
</reference>
<dbReference type="Proteomes" id="UP001054821">
    <property type="component" value="Chromosome 2"/>
</dbReference>
<protein>
    <submittedName>
        <fullName evidence="1">Uncharacterized protein</fullName>
    </submittedName>
</protein>
<dbReference type="EMBL" id="JAJFAZ020000002">
    <property type="protein sequence ID" value="KAI5343683.1"/>
    <property type="molecule type" value="Genomic_DNA"/>
</dbReference>
<proteinExistence type="predicted"/>
<name>A0AAD4WHL4_PRUDU</name>
<keyword evidence="2" id="KW-1185">Reference proteome</keyword>
<comment type="caution">
    <text evidence="1">The sequence shown here is derived from an EMBL/GenBank/DDBJ whole genome shotgun (WGS) entry which is preliminary data.</text>
</comment>
<dbReference type="AlphaFoldDB" id="A0AAD4WHL4"/>
<accession>A0AAD4WHL4</accession>
<organism evidence="1 2">
    <name type="scientific">Prunus dulcis</name>
    <name type="common">Almond</name>
    <name type="synonym">Amygdalus dulcis</name>
    <dbReference type="NCBI Taxonomy" id="3755"/>
    <lineage>
        <taxon>Eukaryota</taxon>
        <taxon>Viridiplantae</taxon>
        <taxon>Streptophyta</taxon>
        <taxon>Embryophyta</taxon>
        <taxon>Tracheophyta</taxon>
        <taxon>Spermatophyta</taxon>
        <taxon>Magnoliopsida</taxon>
        <taxon>eudicotyledons</taxon>
        <taxon>Gunneridae</taxon>
        <taxon>Pentapetalae</taxon>
        <taxon>rosids</taxon>
        <taxon>fabids</taxon>
        <taxon>Rosales</taxon>
        <taxon>Rosaceae</taxon>
        <taxon>Amygdaloideae</taxon>
        <taxon>Amygdaleae</taxon>
        <taxon>Prunus</taxon>
    </lineage>
</organism>